<accession>A0A0L0FBU2</accession>
<dbReference type="InterPro" id="IPR011993">
    <property type="entry name" value="PH-like_dom_sf"/>
</dbReference>
<evidence type="ECO:0000259" key="1">
    <source>
        <dbReference type="PROSITE" id="PS50003"/>
    </source>
</evidence>
<dbReference type="SUPFAM" id="SSF50729">
    <property type="entry name" value="PH domain-like"/>
    <property type="match status" value="1"/>
</dbReference>
<dbReference type="Gene3D" id="2.30.29.30">
    <property type="entry name" value="Pleckstrin-homology domain (PH domain)/Phosphotyrosine-binding domain (PTB)"/>
    <property type="match status" value="1"/>
</dbReference>
<dbReference type="PROSITE" id="PS50003">
    <property type="entry name" value="PH_DOMAIN"/>
    <property type="match status" value="1"/>
</dbReference>
<dbReference type="InterPro" id="IPR001849">
    <property type="entry name" value="PH_domain"/>
</dbReference>
<keyword evidence="3" id="KW-1185">Reference proteome</keyword>
<evidence type="ECO:0000313" key="2">
    <source>
        <dbReference type="EMBL" id="KNC74220.1"/>
    </source>
</evidence>
<dbReference type="EMBL" id="KQ244636">
    <property type="protein sequence ID" value="KNC74220.1"/>
    <property type="molecule type" value="Genomic_DNA"/>
</dbReference>
<protein>
    <recommendedName>
        <fullName evidence="1">PH domain-containing protein</fullName>
    </recommendedName>
</protein>
<reference evidence="2 3" key="1">
    <citation type="submission" date="2011-02" db="EMBL/GenBank/DDBJ databases">
        <title>The Genome Sequence of Sphaeroforma arctica JP610.</title>
        <authorList>
            <consortium name="The Broad Institute Genome Sequencing Platform"/>
            <person name="Russ C."/>
            <person name="Cuomo C."/>
            <person name="Young S.K."/>
            <person name="Zeng Q."/>
            <person name="Gargeya S."/>
            <person name="Alvarado L."/>
            <person name="Berlin A."/>
            <person name="Chapman S.B."/>
            <person name="Chen Z."/>
            <person name="Freedman E."/>
            <person name="Gellesch M."/>
            <person name="Goldberg J."/>
            <person name="Griggs A."/>
            <person name="Gujja S."/>
            <person name="Heilman E."/>
            <person name="Heiman D."/>
            <person name="Howarth C."/>
            <person name="Mehta T."/>
            <person name="Neiman D."/>
            <person name="Pearson M."/>
            <person name="Roberts A."/>
            <person name="Saif S."/>
            <person name="Shea T."/>
            <person name="Shenoy N."/>
            <person name="Sisk P."/>
            <person name="Stolte C."/>
            <person name="Sykes S."/>
            <person name="White J."/>
            <person name="Yandava C."/>
            <person name="Burger G."/>
            <person name="Gray M.W."/>
            <person name="Holland P.W.H."/>
            <person name="King N."/>
            <person name="Lang F.B.F."/>
            <person name="Roger A.J."/>
            <person name="Ruiz-Trillo I."/>
            <person name="Haas B."/>
            <person name="Nusbaum C."/>
            <person name="Birren B."/>
        </authorList>
    </citation>
    <scope>NUCLEOTIDE SEQUENCE [LARGE SCALE GENOMIC DNA]</scope>
    <source>
        <strain evidence="2 3">JP610</strain>
    </source>
</reference>
<evidence type="ECO:0000313" key="3">
    <source>
        <dbReference type="Proteomes" id="UP000054560"/>
    </source>
</evidence>
<dbReference type="Proteomes" id="UP000054560">
    <property type="component" value="Unassembled WGS sequence"/>
</dbReference>
<feature type="non-terminal residue" evidence="2">
    <location>
        <position position="1"/>
    </location>
</feature>
<dbReference type="RefSeq" id="XP_014148122.1">
    <property type="nucleotide sequence ID" value="XM_014292647.1"/>
</dbReference>
<proteinExistence type="predicted"/>
<dbReference type="STRING" id="667725.A0A0L0FBU2"/>
<gene>
    <name evidence="2" type="ORF">SARC_13227</name>
</gene>
<dbReference type="AlphaFoldDB" id="A0A0L0FBU2"/>
<dbReference type="InterPro" id="IPR041681">
    <property type="entry name" value="PH_9"/>
</dbReference>
<organism evidence="2 3">
    <name type="scientific">Sphaeroforma arctica JP610</name>
    <dbReference type="NCBI Taxonomy" id="667725"/>
    <lineage>
        <taxon>Eukaryota</taxon>
        <taxon>Ichthyosporea</taxon>
        <taxon>Ichthyophonida</taxon>
        <taxon>Sphaeroforma</taxon>
    </lineage>
</organism>
<dbReference type="GeneID" id="25913731"/>
<name>A0A0L0FBU2_9EUKA</name>
<sequence>KSSEGHVTLNHSFSQPIALHRRSFVWRVTCFNHGTLLLQAATQADMQKWVLALNTAAAEMSVAPMSAGVSSYTALFHRPIMPTSVSNLDKTAQLTLWRRTLEQTRLDLDEHKKRKGAPGRPI</sequence>
<feature type="domain" description="PH" evidence="1">
    <location>
        <begin position="1"/>
        <end position="58"/>
    </location>
</feature>
<dbReference type="Pfam" id="PF15410">
    <property type="entry name" value="PH_9"/>
    <property type="match status" value="1"/>
</dbReference>